<protein>
    <submittedName>
        <fullName evidence="1">Uncharacterized protein</fullName>
    </submittedName>
</protein>
<accession>A0A437QXE5</accession>
<keyword evidence="2" id="KW-1185">Reference proteome</keyword>
<dbReference type="InterPro" id="IPR049249">
    <property type="entry name" value="DUF6882"/>
</dbReference>
<evidence type="ECO:0000313" key="1">
    <source>
        <dbReference type="EMBL" id="RVU39139.1"/>
    </source>
</evidence>
<sequence>MSKPNETLDCPIHGEAYTAFICPHLADDPNQEWFCDYPSAENPWPDAKCASCHTGFTEQGASNEKAGGNLNAKKICHLCYEDGHGKSAAYLMELRQAAWEPFLSDAFSELEDKQQRLETEYKIGHSDRWDYDQRHGTILFSNAGTVVVRAAAQFIGSISTTSDTWLWSWANTSLIPGTFEDLFAVRDFGEAHRFAKLTVPMWPADEVDGWEMSAVAVKLIKAKGAYRAPGKTGFTFMSLKDVHTVS</sequence>
<evidence type="ECO:0000313" key="2">
    <source>
        <dbReference type="Proteomes" id="UP000287447"/>
    </source>
</evidence>
<dbReference type="Pfam" id="PF21813">
    <property type="entry name" value="DUF6882"/>
    <property type="match status" value="1"/>
</dbReference>
<name>A0A437QXE5_9PROT</name>
<reference evidence="2" key="1">
    <citation type="submission" date="2019-01" db="EMBL/GenBank/DDBJ databases">
        <title>Gri0909 isolated from a small marine red alga.</title>
        <authorList>
            <person name="Kim J."/>
            <person name="Jeong S.E."/>
            <person name="Jeon C.O."/>
        </authorList>
    </citation>
    <scope>NUCLEOTIDE SEQUENCE [LARGE SCALE GENOMIC DNA]</scope>
    <source>
        <strain evidence="2">Gri0909</strain>
    </source>
</reference>
<gene>
    <name evidence="1" type="ORF">EOI86_07780</name>
</gene>
<organism evidence="1 2">
    <name type="scientific">Hwanghaeella grinnelliae</name>
    <dbReference type="NCBI Taxonomy" id="2500179"/>
    <lineage>
        <taxon>Bacteria</taxon>
        <taxon>Pseudomonadati</taxon>
        <taxon>Pseudomonadota</taxon>
        <taxon>Alphaproteobacteria</taxon>
        <taxon>Rhodospirillales</taxon>
        <taxon>Rhodospirillaceae</taxon>
        <taxon>Hwanghaeella</taxon>
    </lineage>
</organism>
<dbReference type="OrthoDB" id="8439179at2"/>
<dbReference type="AlphaFoldDB" id="A0A437QXE5"/>
<dbReference type="EMBL" id="SADE01000001">
    <property type="protein sequence ID" value="RVU39139.1"/>
    <property type="molecule type" value="Genomic_DNA"/>
</dbReference>
<dbReference type="RefSeq" id="WP_127764511.1">
    <property type="nucleotide sequence ID" value="NZ_SADE01000001.1"/>
</dbReference>
<comment type="caution">
    <text evidence="1">The sequence shown here is derived from an EMBL/GenBank/DDBJ whole genome shotgun (WGS) entry which is preliminary data.</text>
</comment>
<dbReference type="Proteomes" id="UP000287447">
    <property type="component" value="Unassembled WGS sequence"/>
</dbReference>
<proteinExistence type="predicted"/>